<dbReference type="Pfam" id="PF09278">
    <property type="entry name" value="MerR-DNA-bind"/>
    <property type="match status" value="1"/>
</dbReference>
<dbReference type="EMBL" id="LVJS01000054">
    <property type="protein sequence ID" value="KZC22651.1"/>
    <property type="molecule type" value="Genomic_DNA"/>
</dbReference>
<evidence type="ECO:0000256" key="8">
    <source>
        <dbReference type="ARBA" id="ARBA00023159"/>
    </source>
</evidence>
<dbReference type="Gene3D" id="1.10.1660.10">
    <property type="match status" value="1"/>
</dbReference>
<protein>
    <recommendedName>
        <fullName evidence="1">Mercuric resistance operon regulatory protein</fullName>
    </recommendedName>
</protein>
<dbReference type="PROSITE" id="PS50937">
    <property type="entry name" value="HTH_MERR_2"/>
    <property type="match status" value="1"/>
</dbReference>
<dbReference type="InterPro" id="IPR000551">
    <property type="entry name" value="MerR-type_HTH_dom"/>
</dbReference>
<comment type="function">
    <text evidence="10">Mediates the mercuric-dependent induction of mercury resistance operon. In the absence of mercury MerR represses transcription by binding tightly to the mer operator region; when mercury is present the dimeric complex binds a single ion and becomes a potent transcriptional activator, while remaining bound to the mer site.</text>
</comment>
<evidence type="ECO:0000256" key="2">
    <source>
        <dbReference type="ARBA" id="ARBA00022466"/>
    </source>
</evidence>
<keyword evidence="7" id="KW-0238">DNA-binding</keyword>
<dbReference type="GO" id="GO:0003700">
    <property type="term" value="F:DNA-binding transcription factor activity"/>
    <property type="evidence" value="ECO:0007669"/>
    <property type="project" value="InterPro"/>
</dbReference>
<dbReference type="PANTHER" id="PTHR30204:SF69">
    <property type="entry name" value="MERR-FAMILY TRANSCRIPTIONAL REGULATOR"/>
    <property type="match status" value="1"/>
</dbReference>
<dbReference type="STRING" id="416169.RHOFW104T7_17735"/>
<proteinExistence type="predicted"/>
<dbReference type="PANTHER" id="PTHR30204">
    <property type="entry name" value="REDOX-CYCLING DRUG-SENSING TRANSCRIPTIONAL ACTIVATOR SOXR"/>
    <property type="match status" value="1"/>
</dbReference>
<dbReference type="InterPro" id="IPR011794">
    <property type="entry name" value="MerR"/>
</dbReference>
<keyword evidence="4" id="KW-0479">Metal-binding</keyword>
<dbReference type="eggNOG" id="COG0789">
    <property type="taxonomic scope" value="Bacteria"/>
</dbReference>
<evidence type="ECO:0000256" key="6">
    <source>
        <dbReference type="ARBA" id="ARBA00023015"/>
    </source>
</evidence>
<dbReference type="PROSITE" id="PS00552">
    <property type="entry name" value="HTH_MERR_1"/>
    <property type="match status" value="1"/>
</dbReference>
<reference evidence="12 13" key="1">
    <citation type="journal article" date="2016" name="MBio">
        <title>Lateral Gene Transfer in a Heavy Metal-Contaminated-Groundwater Microbial Community.</title>
        <authorList>
            <person name="Hemme C.L."/>
            <person name="Green S.J."/>
            <person name="Rishishwar L."/>
            <person name="Prakash O."/>
            <person name="Pettenato A."/>
            <person name="Chakraborty R."/>
            <person name="Deutschbauer A.M."/>
            <person name="Van Nostrand J.D."/>
            <person name="Wu L."/>
            <person name="He Z."/>
            <person name="Jordan I.K."/>
            <person name="Hazen T.C."/>
            <person name="Arkin A.P."/>
            <person name="Kostka J.E."/>
            <person name="Zhou J."/>
        </authorList>
    </citation>
    <scope>NUCLEOTIDE SEQUENCE [LARGE SCALE GENOMIC DNA]</scope>
    <source>
        <strain evidence="12 13">FW104-T7</strain>
    </source>
</reference>
<keyword evidence="3" id="KW-0678">Repressor</keyword>
<dbReference type="Pfam" id="PF00376">
    <property type="entry name" value="MerR"/>
    <property type="match status" value="1"/>
</dbReference>
<evidence type="ECO:0000259" key="11">
    <source>
        <dbReference type="PROSITE" id="PS50937"/>
    </source>
</evidence>
<evidence type="ECO:0000256" key="5">
    <source>
        <dbReference type="ARBA" id="ARBA00022914"/>
    </source>
</evidence>
<sequence>MSRHPENLSIGAFARAAGVNVETIRFYQLKGLLATPERAYGSIRRYGSADVARVKFVKSAQRLGFTLGAIGQLLKLEDGTHCSEAAELAVQRLDDVRARLADLNRMAHALSTLVGECHAGNGRVSCPLIASLHGS</sequence>
<dbReference type="SMART" id="SM00422">
    <property type="entry name" value="HTH_MERR"/>
    <property type="match status" value="1"/>
</dbReference>
<accession>A0A154QEE1</accession>
<dbReference type="SUPFAM" id="SSF46955">
    <property type="entry name" value="Putative DNA-binding domain"/>
    <property type="match status" value="1"/>
</dbReference>
<comment type="caution">
    <text evidence="12">The sequence shown here is derived from an EMBL/GenBank/DDBJ whole genome shotgun (WGS) entry which is preliminary data.</text>
</comment>
<dbReference type="Proteomes" id="UP000076131">
    <property type="component" value="Unassembled WGS sequence"/>
</dbReference>
<evidence type="ECO:0000256" key="3">
    <source>
        <dbReference type="ARBA" id="ARBA00022491"/>
    </source>
</evidence>
<dbReference type="CDD" id="cd04783">
    <property type="entry name" value="HTH_MerR1"/>
    <property type="match status" value="1"/>
</dbReference>
<keyword evidence="9" id="KW-0804">Transcription</keyword>
<evidence type="ECO:0000313" key="12">
    <source>
        <dbReference type="EMBL" id="KZC22651.1"/>
    </source>
</evidence>
<dbReference type="PRINTS" id="PR00040">
    <property type="entry name" value="HTHMERR"/>
</dbReference>
<keyword evidence="2" id="KW-0475">Mercuric resistance</keyword>
<dbReference type="AlphaFoldDB" id="A0A154QEE1"/>
<dbReference type="InterPro" id="IPR015358">
    <property type="entry name" value="Tscrpt_reg_MerR_DNA-bd"/>
</dbReference>
<name>A0A154QEE1_9GAMM</name>
<evidence type="ECO:0000256" key="1">
    <source>
        <dbReference type="ARBA" id="ARBA00017146"/>
    </source>
</evidence>
<evidence type="ECO:0000256" key="9">
    <source>
        <dbReference type="ARBA" id="ARBA00023163"/>
    </source>
</evidence>
<keyword evidence="8" id="KW-0010">Activator</keyword>
<evidence type="ECO:0000256" key="7">
    <source>
        <dbReference type="ARBA" id="ARBA00023125"/>
    </source>
</evidence>
<keyword evidence="6" id="KW-0805">Transcription regulation</keyword>
<keyword evidence="5" id="KW-0476">Mercury</keyword>
<dbReference type="GO" id="GO:0045340">
    <property type="term" value="F:mercury ion binding"/>
    <property type="evidence" value="ECO:0007669"/>
    <property type="project" value="InterPro"/>
</dbReference>
<evidence type="ECO:0000256" key="4">
    <source>
        <dbReference type="ARBA" id="ARBA00022723"/>
    </source>
</evidence>
<gene>
    <name evidence="12" type="ORF">RHOFW104T7_17735</name>
</gene>
<evidence type="ECO:0000313" key="13">
    <source>
        <dbReference type="Proteomes" id="UP000076131"/>
    </source>
</evidence>
<organism evidence="12 13">
    <name type="scientific">Rhodanobacter thiooxydans</name>
    <dbReference type="NCBI Taxonomy" id="416169"/>
    <lineage>
        <taxon>Bacteria</taxon>
        <taxon>Pseudomonadati</taxon>
        <taxon>Pseudomonadota</taxon>
        <taxon>Gammaproteobacteria</taxon>
        <taxon>Lysobacterales</taxon>
        <taxon>Rhodanobacteraceae</taxon>
        <taxon>Rhodanobacter</taxon>
    </lineage>
</organism>
<dbReference type="RefSeq" id="WP_008436307.1">
    <property type="nucleotide sequence ID" value="NZ_LVJS01000054.1"/>
</dbReference>
<dbReference type="GO" id="GO:0046689">
    <property type="term" value="P:response to mercury ion"/>
    <property type="evidence" value="ECO:0007669"/>
    <property type="project" value="UniProtKB-KW"/>
</dbReference>
<dbReference type="GO" id="GO:0003677">
    <property type="term" value="F:DNA binding"/>
    <property type="evidence" value="ECO:0007669"/>
    <property type="project" value="UniProtKB-KW"/>
</dbReference>
<feature type="domain" description="HTH merR-type" evidence="11">
    <location>
        <begin position="7"/>
        <end position="76"/>
    </location>
</feature>
<dbReference type="NCBIfam" id="TIGR02051">
    <property type="entry name" value="MerR"/>
    <property type="match status" value="1"/>
</dbReference>
<keyword evidence="13" id="KW-1185">Reference proteome</keyword>
<dbReference type="InterPro" id="IPR009061">
    <property type="entry name" value="DNA-bd_dom_put_sf"/>
</dbReference>
<evidence type="ECO:0000256" key="10">
    <source>
        <dbReference type="ARBA" id="ARBA00024874"/>
    </source>
</evidence>
<dbReference type="InterPro" id="IPR047057">
    <property type="entry name" value="MerR_fam"/>
</dbReference>